<name>Q10D28_ORYSJ</name>
<accession>Q10D28</accession>
<evidence type="ECO:0000313" key="3">
    <source>
        <dbReference type="Proteomes" id="UP000000763"/>
    </source>
</evidence>
<feature type="compositionally biased region" description="Gly residues" evidence="1">
    <location>
        <begin position="43"/>
        <end position="62"/>
    </location>
</feature>
<proteinExistence type="predicted"/>
<dbReference type="AlphaFoldDB" id="Q10D28"/>
<evidence type="ECO:0000256" key="1">
    <source>
        <dbReference type="SAM" id="MobiDB-lite"/>
    </source>
</evidence>
<dbReference type="Proteomes" id="UP000000763">
    <property type="component" value="Chromosome 3"/>
</dbReference>
<gene>
    <name evidence="2" type="primary">OSJNBb0036F07.5</name>
</gene>
<reference evidence="3" key="1">
    <citation type="journal article" date="2005" name="Nature">
        <title>The map-based sequence of the rice genome.</title>
        <authorList>
            <consortium name="International rice genome sequencing project (IRGSP)"/>
            <person name="Matsumoto T."/>
            <person name="Wu J."/>
            <person name="Kanamori H."/>
            <person name="Katayose Y."/>
            <person name="Fujisawa M."/>
            <person name="Namiki N."/>
            <person name="Mizuno H."/>
            <person name="Yamamoto K."/>
            <person name="Antonio B.A."/>
            <person name="Baba T."/>
            <person name="Sakata K."/>
            <person name="Nagamura Y."/>
            <person name="Aoki H."/>
            <person name="Arikawa K."/>
            <person name="Arita K."/>
            <person name="Bito T."/>
            <person name="Chiden Y."/>
            <person name="Fujitsuka N."/>
            <person name="Fukunaka R."/>
            <person name="Hamada M."/>
            <person name="Harada C."/>
            <person name="Hayashi A."/>
            <person name="Hijishita S."/>
            <person name="Honda M."/>
            <person name="Hosokawa S."/>
            <person name="Ichikawa Y."/>
            <person name="Idonuma A."/>
            <person name="Iijima M."/>
            <person name="Ikeda M."/>
            <person name="Ikeno M."/>
            <person name="Ito K."/>
            <person name="Ito S."/>
            <person name="Ito T."/>
            <person name="Ito Y."/>
            <person name="Ito Y."/>
            <person name="Iwabuchi A."/>
            <person name="Kamiya K."/>
            <person name="Karasawa W."/>
            <person name="Kurita K."/>
            <person name="Katagiri S."/>
            <person name="Kikuta A."/>
            <person name="Kobayashi H."/>
            <person name="Kobayashi N."/>
            <person name="Machita K."/>
            <person name="Maehara T."/>
            <person name="Masukawa M."/>
            <person name="Mizubayashi T."/>
            <person name="Mukai Y."/>
            <person name="Nagasaki H."/>
            <person name="Nagata Y."/>
            <person name="Naito S."/>
            <person name="Nakashima M."/>
            <person name="Nakama Y."/>
            <person name="Nakamichi Y."/>
            <person name="Nakamura M."/>
            <person name="Meguro A."/>
            <person name="Negishi M."/>
            <person name="Ohta I."/>
            <person name="Ohta T."/>
            <person name="Okamoto M."/>
            <person name="Ono N."/>
            <person name="Saji S."/>
            <person name="Sakaguchi M."/>
            <person name="Sakai K."/>
            <person name="Shibata M."/>
            <person name="Shimokawa T."/>
            <person name="Song J."/>
            <person name="Takazaki Y."/>
            <person name="Terasawa K."/>
            <person name="Tsugane M."/>
            <person name="Tsuji K."/>
            <person name="Ueda S."/>
            <person name="Waki K."/>
            <person name="Yamagata H."/>
            <person name="Yamamoto M."/>
            <person name="Yamamoto S."/>
            <person name="Yamane H."/>
            <person name="Yoshiki S."/>
            <person name="Yoshihara R."/>
            <person name="Yukawa K."/>
            <person name="Zhong H."/>
            <person name="Yano M."/>
            <person name="Yuan Q."/>
            <person name="Ouyang S."/>
            <person name="Liu J."/>
            <person name="Jones K.M."/>
            <person name="Gansberger K."/>
            <person name="Moffat K."/>
            <person name="Hill J."/>
            <person name="Bera J."/>
            <person name="Fadrosh D."/>
            <person name="Jin S."/>
            <person name="Johri S."/>
            <person name="Kim M."/>
            <person name="Overton L."/>
            <person name="Reardon M."/>
            <person name="Tsitrin T."/>
            <person name="Vuong H."/>
            <person name="Weaver B."/>
            <person name="Ciecko A."/>
            <person name="Tallon L."/>
            <person name="Jackson J."/>
            <person name="Pai G."/>
            <person name="Aken S.V."/>
            <person name="Utterback T."/>
            <person name="Reidmuller S."/>
            <person name="Feldblyum T."/>
            <person name="Hsiao J."/>
            <person name="Zismann V."/>
            <person name="Iobst S."/>
            <person name="de Vazeille A.R."/>
            <person name="Buell C.R."/>
            <person name="Ying K."/>
            <person name="Li Y."/>
            <person name="Lu T."/>
            <person name="Huang Y."/>
            <person name="Zhao Q."/>
            <person name="Feng Q."/>
            <person name="Zhang L."/>
            <person name="Zhu J."/>
            <person name="Weng Q."/>
            <person name="Mu J."/>
            <person name="Lu Y."/>
            <person name="Fan D."/>
            <person name="Liu Y."/>
            <person name="Guan J."/>
            <person name="Zhang Y."/>
            <person name="Yu S."/>
            <person name="Liu X."/>
            <person name="Zhang Y."/>
            <person name="Hong G."/>
            <person name="Han B."/>
            <person name="Choisne N."/>
            <person name="Demange N."/>
            <person name="Orjeda G."/>
            <person name="Samain S."/>
            <person name="Cattolico L."/>
            <person name="Pelletier E."/>
            <person name="Couloux A."/>
            <person name="Segurens B."/>
            <person name="Wincker P."/>
            <person name="D'Hont A."/>
            <person name="Scarpelli C."/>
            <person name="Weissenbach J."/>
            <person name="Salanoubat M."/>
            <person name="Quetier F."/>
            <person name="Yu Y."/>
            <person name="Kim H.R."/>
            <person name="Rambo T."/>
            <person name="Currie J."/>
            <person name="Collura K."/>
            <person name="Luo M."/>
            <person name="Yang T."/>
            <person name="Ammiraju J.S.S."/>
            <person name="Engler F."/>
            <person name="Soderlund C."/>
            <person name="Wing R.A."/>
            <person name="Palmer L.E."/>
            <person name="de la Bastide M."/>
            <person name="Spiegel L."/>
            <person name="Nascimento L."/>
            <person name="Zutavern T."/>
            <person name="O'Shaughnessy A."/>
            <person name="Dike S."/>
            <person name="Dedhia N."/>
            <person name="Preston R."/>
            <person name="Balija V."/>
            <person name="McCombie W.R."/>
            <person name="Chow T."/>
            <person name="Chen H."/>
            <person name="Chung M."/>
            <person name="Chen C."/>
            <person name="Shaw J."/>
            <person name="Wu H."/>
            <person name="Hsiao K."/>
            <person name="Chao Y."/>
            <person name="Chu M."/>
            <person name="Cheng C."/>
            <person name="Hour A."/>
            <person name="Lee P."/>
            <person name="Lin S."/>
            <person name="Lin Y."/>
            <person name="Liou J."/>
            <person name="Liu S."/>
            <person name="Hsing Y."/>
            <person name="Raghuvanshi S."/>
            <person name="Mohanty A."/>
            <person name="Bharti A.K."/>
            <person name="Gaur A."/>
            <person name="Gupta V."/>
            <person name="Kumar D."/>
            <person name="Ravi V."/>
            <person name="Vij S."/>
            <person name="Kapur A."/>
            <person name="Khurana P."/>
            <person name="Khurana P."/>
            <person name="Khurana J.P."/>
            <person name="Tyagi A.K."/>
            <person name="Gaikwad K."/>
            <person name="Singh A."/>
            <person name="Dalal V."/>
            <person name="Srivastava S."/>
            <person name="Dixit A."/>
            <person name="Pal A.K."/>
            <person name="Ghazi I.A."/>
            <person name="Yadav M."/>
            <person name="Pandit A."/>
            <person name="Bhargava A."/>
            <person name="Sureshbabu K."/>
            <person name="Batra K."/>
            <person name="Sharma T.R."/>
            <person name="Mohapatra T."/>
            <person name="Singh N.K."/>
            <person name="Messing J."/>
            <person name="Nelson A.B."/>
            <person name="Fuks G."/>
            <person name="Kavchok S."/>
            <person name="Keizer G."/>
            <person name="Linton E."/>
            <person name="Llaca V."/>
            <person name="Song R."/>
            <person name="Tanyolac B."/>
            <person name="Young S."/>
            <person name="Ho-Il K."/>
            <person name="Hahn J.H."/>
            <person name="Sangsakoo G."/>
            <person name="Vanavichit A."/>
            <person name="de Mattos Luiz.A.T."/>
            <person name="Zimmer P.D."/>
            <person name="Malone G."/>
            <person name="Dellagostin O."/>
            <person name="de Oliveira A.C."/>
            <person name="Bevan M."/>
            <person name="Bancroft I."/>
            <person name="Minx P."/>
            <person name="Cordum H."/>
            <person name="Wilson R."/>
            <person name="Cheng Z."/>
            <person name="Jin W."/>
            <person name="Jiang J."/>
            <person name="Leong S.A."/>
            <person name="Iwama H."/>
            <person name="Gojobori T."/>
            <person name="Itoh T."/>
            <person name="Niimura Y."/>
            <person name="Fujii Y."/>
            <person name="Habara T."/>
            <person name="Sakai H."/>
            <person name="Sato Y."/>
            <person name="Wilson G."/>
            <person name="Kumar K."/>
            <person name="McCouch S."/>
            <person name="Juretic N."/>
            <person name="Hoen D."/>
            <person name="Wright S."/>
            <person name="Bruskiewich R."/>
            <person name="Bureau T."/>
            <person name="Miyao A."/>
            <person name="Hirochika H."/>
            <person name="Nishikawa T."/>
            <person name="Kadowaki K."/>
            <person name="Sugiura M."/>
            <person name="Burr B."/>
            <person name="Sasaki T."/>
        </authorList>
    </citation>
    <scope>NUCLEOTIDE SEQUENCE [LARGE SCALE GENOMIC DNA]</scope>
    <source>
        <strain evidence="3">cv. Nipponbare</strain>
    </source>
</reference>
<reference evidence="3" key="2">
    <citation type="journal article" date="2008" name="Nucleic Acids Res.">
        <title>The rice annotation project database (RAP-DB): 2008 update.</title>
        <authorList>
            <consortium name="The rice annotation project (RAP)"/>
        </authorList>
    </citation>
    <scope>GENOME REANNOTATION</scope>
    <source>
        <strain evidence="3">cv. Nipponbare</strain>
    </source>
</reference>
<dbReference type="EMBL" id="AC092558">
    <property type="protein sequence ID" value="AAP12998.1"/>
    <property type="molecule type" value="Genomic_DNA"/>
</dbReference>
<evidence type="ECO:0000313" key="2">
    <source>
        <dbReference type="EMBL" id="AAP12998.1"/>
    </source>
</evidence>
<feature type="region of interest" description="Disordered" evidence="1">
    <location>
        <begin position="29"/>
        <end position="65"/>
    </location>
</feature>
<sequence>MRGRRHGGLGQLAEGVADDCIWPAQQRLEEGSETGLAQRGAANGSGGRLGARSAAGGGGGDLGEWRSCQWVWRGLRRTKASRRRAPVQGSHMSTEVDWQWSIGVSAVVSQVVSGSGGRSRLAAAGMVLAFSRTCV</sequence>
<protein>
    <submittedName>
        <fullName evidence="2">Uncharacterized protein</fullName>
    </submittedName>
</protein>
<organism evidence="2 3">
    <name type="scientific">Oryza sativa subsp. japonica</name>
    <name type="common">Rice</name>
    <dbReference type="NCBI Taxonomy" id="39947"/>
    <lineage>
        <taxon>Eukaryota</taxon>
        <taxon>Viridiplantae</taxon>
        <taxon>Streptophyta</taxon>
        <taxon>Embryophyta</taxon>
        <taxon>Tracheophyta</taxon>
        <taxon>Spermatophyta</taxon>
        <taxon>Magnoliopsida</taxon>
        <taxon>Liliopsida</taxon>
        <taxon>Poales</taxon>
        <taxon>Poaceae</taxon>
        <taxon>BOP clade</taxon>
        <taxon>Oryzoideae</taxon>
        <taxon>Oryzeae</taxon>
        <taxon>Oryzinae</taxon>
        <taxon>Oryza</taxon>
        <taxon>Oryza sativa</taxon>
    </lineage>
</organism>